<dbReference type="InterPro" id="IPR024826">
    <property type="entry name" value="DNA_pol_delta/II_ssu"/>
</dbReference>
<dbReference type="InterPro" id="IPR040663">
    <property type="entry name" value="DNA_pol_D_N"/>
</dbReference>
<evidence type="ECO:0000259" key="3">
    <source>
        <dbReference type="Pfam" id="PF18018"/>
    </source>
</evidence>
<name>A0A183A0U3_9TREM</name>
<evidence type="ECO:0000256" key="2">
    <source>
        <dbReference type="ARBA" id="ARBA00022705"/>
    </source>
</evidence>
<dbReference type="EMBL" id="UZAN01002077">
    <property type="protein sequence ID" value="VDP24521.1"/>
    <property type="molecule type" value="Genomic_DNA"/>
</dbReference>
<dbReference type="GO" id="GO:0006271">
    <property type="term" value="P:DNA strand elongation involved in DNA replication"/>
    <property type="evidence" value="ECO:0007669"/>
    <property type="project" value="TreeGrafter"/>
</dbReference>
<evidence type="ECO:0000313" key="6">
    <source>
        <dbReference type="WBParaSite" id="ECPE_0000057801-mRNA-1"/>
    </source>
</evidence>
<reference evidence="6" key="1">
    <citation type="submission" date="2016-06" db="UniProtKB">
        <authorList>
            <consortium name="WormBaseParasite"/>
        </authorList>
    </citation>
    <scope>IDENTIFICATION</scope>
</reference>
<dbReference type="WBParaSite" id="ECPE_0000057801-mRNA-1">
    <property type="protein sequence ID" value="ECPE_0000057801-mRNA-1"/>
    <property type="gene ID" value="ECPE_0000057801"/>
</dbReference>
<protein>
    <submittedName>
        <fullName evidence="6">DNA_pol_D_N domain-containing protein</fullName>
    </submittedName>
</protein>
<organism evidence="6">
    <name type="scientific">Echinostoma caproni</name>
    <dbReference type="NCBI Taxonomy" id="27848"/>
    <lineage>
        <taxon>Eukaryota</taxon>
        <taxon>Metazoa</taxon>
        <taxon>Spiralia</taxon>
        <taxon>Lophotrochozoa</taxon>
        <taxon>Platyhelminthes</taxon>
        <taxon>Trematoda</taxon>
        <taxon>Digenea</taxon>
        <taxon>Plagiorchiida</taxon>
        <taxon>Echinostomata</taxon>
        <taxon>Echinostomatoidea</taxon>
        <taxon>Echinostomatidae</taxon>
        <taxon>Echinostoma</taxon>
    </lineage>
</organism>
<evidence type="ECO:0000313" key="4">
    <source>
        <dbReference type="EMBL" id="VDP24521.1"/>
    </source>
</evidence>
<keyword evidence="5" id="KW-1185">Reference proteome</keyword>
<dbReference type="Gene3D" id="2.40.50.430">
    <property type="match status" value="1"/>
</dbReference>
<dbReference type="Proteomes" id="UP000272942">
    <property type="component" value="Unassembled WGS sequence"/>
</dbReference>
<keyword evidence="2" id="KW-0235">DNA replication</keyword>
<dbReference type="PANTHER" id="PTHR10416:SF0">
    <property type="entry name" value="DNA POLYMERASE DELTA SUBUNIT 2"/>
    <property type="match status" value="1"/>
</dbReference>
<dbReference type="Pfam" id="PF18018">
    <property type="entry name" value="DNA_pol_D_N"/>
    <property type="match status" value="1"/>
</dbReference>
<gene>
    <name evidence="4" type="ORF">ECPE_LOCUS578</name>
</gene>
<dbReference type="GO" id="GO:0043625">
    <property type="term" value="C:delta DNA polymerase complex"/>
    <property type="evidence" value="ECO:0007669"/>
    <property type="project" value="TreeGrafter"/>
</dbReference>
<dbReference type="PANTHER" id="PTHR10416">
    <property type="entry name" value="DNA POLYMERASE DELTA SUBUNIT 2"/>
    <property type="match status" value="1"/>
</dbReference>
<accession>A0A183A0U3</accession>
<dbReference type="OrthoDB" id="3763at2759"/>
<comment type="similarity">
    <text evidence="1">Belongs to the DNA polymerase delta/II small subunit family.</text>
</comment>
<evidence type="ECO:0000256" key="1">
    <source>
        <dbReference type="ARBA" id="ARBA00006035"/>
    </source>
</evidence>
<dbReference type="AlphaFoldDB" id="A0A183A0U3"/>
<reference evidence="4 5" key="2">
    <citation type="submission" date="2018-11" db="EMBL/GenBank/DDBJ databases">
        <authorList>
            <consortium name="Pathogen Informatics"/>
        </authorList>
    </citation>
    <scope>NUCLEOTIDE SEQUENCE [LARGE SCALE GENOMIC DNA]</scope>
    <source>
        <strain evidence="4 5">Egypt</strain>
    </source>
</reference>
<sequence length="112" mass="12949">MTVLRNTALTGQDDDQRFRVKNSSFSFHRQYTQIYTARLASLKPLLVLGSAKKWNSTTDESNGSDQPPIRSLADLEADQRCVIIGTTYKVSDCKYMRYLFMWSTRIKVYLLI</sequence>
<proteinExistence type="inferred from homology"/>
<feature type="domain" description="DNA polymerase delta subunit OB-fold" evidence="3">
    <location>
        <begin position="30"/>
        <end position="94"/>
    </location>
</feature>
<evidence type="ECO:0000313" key="5">
    <source>
        <dbReference type="Proteomes" id="UP000272942"/>
    </source>
</evidence>